<name>A0A915EEA0_9BILA</name>
<dbReference type="Proteomes" id="UP000887574">
    <property type="component" value="Unplaced"/>
</dbReference>
<evidence type="ECO:0000313" key="2">
    <source>
        <dbReference type="WBParaSite" id="jg5757"/>
    </source>
</evidence>
<protein>
    <submittedName>
        <fullName evidence="2">Uncharacterized protein</fullName>
    </submittedName>
</protein>
<proteinExistence type="predicted"/>
<dbReference type="WBParaSite" id="jg5757">
    <property type="protein sequence ID" value="jg5757"/>
    <property type="gene ID" value="jg5757"/>
</dbReference>
<sequence>MSSSIPTIPTECVGVTLNQYANKVKMKYVITIVLEHHISEVSRYVLEVNVRSAVADLFLKPQAAVRHHDLKSLLVFVIA</sequence>
<reference evidence="2" key="1">
    <citation type="submission" date="2022-11" db="UniProtKB">
        <authorList>
            <consortium name="WormBaseParasite"/>
        </authorList>
    </citation>
    <scope>IDENTIFICATION</scope>
</reference>
<dbReference type="AlphaFoldDB" id="A0A915EEA0"/>
<keyword evidence="1" id="KW-1185">Reference proteome</keyword>
<organism evidence="1 2">
    <name type="scientific">Ditylenchus dipsaci</name>
    <dbReference type="NCBI Taxonomy" id="166011"/>
    <lineage>
        <taxon>Eukaryota</taxon>
        <taxon>Metazoa</taxon>
        <taxon>Ecdysozoa</taxon>
        <taxon>Nematoda</taxon>
        <taxon>Chromadorea</taxon>
        <taxon>Rhabditida</taxon>
        <taxon>Tylenchina</taxon>
        <taxon>Tylenchomorpha</taxon>
        <taxon>Sphaerularioidea</taxon>
        <taxon>Anguinidae</taxon>
        <taxon>Anguininae</taxon>
        <taxon>Ditylenchus</taxon>
    </lineage>
</organism>
<accession>A0A915EEA0</accession>
<evidence type="ECO:0000313" key="1">
    <source>
        <dbReference type="Proteomes" id="UP000887574"/>
    </source>
</evidence>